<dbReference type="EMBL" id="CP000138">
    <property type="protein sequence ID" value="ABC94015.1"/>
    <property type="molecule type" value="Genomic_DNA"/>
</dbReference>
<protein>
    <submittedName>
        <fullName evidence="1">Hypothetical conserved protein</fullName>
    </submittedName>
</protein>
<evidence type="ECO:0000313" key="1">
    <source>
        <dbReference type="EMBL" id="ABC94015.1"/>
    </source>
</evidence>
<name>Q2JZH1_RHIEC</name>
<organism evidence="1 2">
    <name type="scientific">Rhizobium etli (strain ATCC 51251 / DSM 11541 / JCM 21823 / NBRC 15573 / CFN 42)</name>
    <dbReference type="NCBI Taxonomy" id="347834"/>
    <lineage>
        <taxon>Bacteria</taxon>
        <taxon>Pseudomonadati</taxon>
        <taxon>Pseudomonadota</taxon>
        <taxon>Alphaproteobacteria</taxon>
        <taxon>Hyphomicrobiales</taxon>
        <taxon>Rhizobiaceae</taxon>
        <taxon>Rhizobium/Agrobacterium group</taxon>
        <taxon>Rhizobium</taxon>
    </lineage>
</organism>
<keyword evidence="2" id="KW-1185">Reference proteome</keyword>
<accession>Q2JZH1</accession>
<dbReference type="KEGG" id="ret:RHE_PF00123"/>
<dbReference type="AlphaFoldDB" id="Q2JZH1"/>
<proteinExistence type="predicted"/>
<gene>
    <name evidence="1" type="ordered locus">RHE_PF00123</name>
</gene>
<dbReference type="Proteomes" id="UP000001936">
    <property type="component" value="Plasmid p42f"/>
</dbReference>
<sequence>MLEALNDTRPDISDVEVEGHFAERRAIARVKAGAAKS</sequence>
<evidence type="ECO:0000313" key="2">
    <source>
        <dbReference type="Proteomes" id="UP000001936"/>
    </source>
</evidence>
<reference evidence="1 2" key="1">
    <citation type="journal article" date="2006" name="Proc. Natl. Acad. Sci. U.S.A.">
        <title>The partitioned Rhizobium etli genome: genetic and metabolic redundancy in seven interacting replicons.</title>
        <authorList>
            <person name="Gonzalez V."/>
            <person name="Santamaria R.I."/>
            <person name="Bustos P."/>
            <person name="Hernandez-Gonzalez I."/>
            <person name="Medrano-Soto A."/>
            <person name="Moreno-Hagelsieb G."/>
            <person name="Janga S.C."/>
            <person name="Ramirez M.A."/>
            <person name="Jimenez-Jacinto V."/>
            <person name="Collado-Vides J."/>
            <person name="Davila G."/>
        </authorList>
    </citation>
    <scope>NUCLEOTIDE SEQUENCE [LARGE SCALE GENOMIC DNA]</scope>
    <source>
        <strain evidence="2">ATCC 51251 / DSM 11541 / JCM 21823 / NBRC 15573 / CFN 42</strain>
    </source>
</reference>
<keyword evidence="1" id="KW-0614">Plasmid</keyword>
<geneLocation type="plasmid" evidence="1 2">
    <name>p42f</name>
</geneLocation>
<dbReference type="HOGENOM" id="CLU_3347737_0_0_5"/>